<dbReference type="AlphaFoldDB" id="A0A814KD85"/>
<comment type="caution">
    <text evidence="1">The sequence shown here is derived from an EMBL/GenBank/DDBJ whole genome shotgun (WGS) entry which is preliminary data.</text>
</comment>
<name>A0A814KD85_9BILA</name>
<proteinExistence type="predicted"/>
<sequence>MLFGNENHKEILISAINSLLNFQGNDQVQEIEILQQQIPSFKSKAKQSIVDVRCRTEKGEELIVEMQREKEENFLRRTQYYMARVIGSKLESGETYSQLPKVYLLALSKQNLFDGYLNDIFYEKTVVPMIQELKAEFPSNLMTWKFYEIKRFDKELKAGQIKRVDGKLPLKEQWLDFFNKCGTASAIPEDTDKVIQDAYKKMHLANWNADALIEYDLMIQSEIEDKIKREKDKKESELKGEKEGELKGEIKGEISKIKDFLNFGLSKEIIVPRLKFLTHEKVREKLESTLTYIQDHRNDSDDEICEKLGLVGDLKDSF</sequence>
<dbReference type="PANTHER" id="PTHR41317:SF1">
    <property type="entry name" value="PD-(D_E)XK NUCLEASE FAMILY TRANSPOSASE"/>
    <property type="match status" value="1"/>
</dbReference>
<dbReference type="EMBL" id="CAJNOC010005385">
    <property type="protein sequence ID" value="CAF1050915.1"/>
    <property type="molecule type" value="Genomic_DNA"/>
</dbReference>
<evidence type="ECO:0000313" key="1">
    <source>
        <dbReference type="EMBL" id="CAF1050915.1"/>
    </source>
</evidence>
<reference evidence="1" key="1">
    <citation type="submission" date="2021-02" db="EMBL/GenBank/DDBJ databases">
        <authorList>
            <person name="Nowell W R."/>
        </authorList>
    </citation>
    <scope>NUCLEOTIDE SEQUENCE</scope>
    <source>
        <strain evidence="1">Ploen Becks lab</strain>
    </source>
</reference>
<dbReference type="Pfam" id="PF12784">
    <property type="entry name" value="PDDEXK_2"/>
    <property type="match status" value="1"/>
</dbReference>
<dbReference type="OrthoDB" id="6427855at2759"/>
<accession>A0A814KD85</accession>
<gene>
    <name evidence="1" type="ORF">OXX778_LOCUS18823</name>
</gene>
<dbReference type="Proteomes" id="UP000663879">
    <property type="component" value="Unassembled WGS sequence"/>
</dbReference>
<evidence type="ECO:0008006" key="3">
    <source>
        <dbReference type="Google" id="ProtNLM"/>
    </source>
</evidence>
<dbReference type="InterPro" id="IPR010106">
    <property type="entry name" value="RpnA"/>
</dbReference>
<evidence type="ECO:0000313" key="2">
    <source>
        <dbReference type="Proteomes" id="UP000663879"/>
    </source>
</evidence>
<keyword evidence="2" id="KW-1185">Reference proteome</keyword>
<dbReference type="PANTHER" id="PTHR41317">
    <property type="entry name" value="PD-(D_E)XK NUCLEASE FAMILY TRANSPOSASE"/>
    <property type="match status" value="1"/>
</dbReference>
<dbReference type="NCBIfam" id="TIGR01784">
    <property type="entry name" value="T_den_put_tspse"/>
    <property type="match status" value="1"/>
</dbReference>
<organism evidence="1 2">
    <name type="scientific">Brachionus calyciflorus</name>
    <dbReference type="NCBI Taxonomy" id="104777"/>
    <lineage>
        <taxon>Eukaryota</taxon>
        <taxon>Metazoa</taxon>
        <taxon>Spiralia</taxon>
        <taxon>Gnathifera</taxon>
        <taxon>Rotifera</taxon>
        <taxon>Eurotatoria</taxon>
        <taxon>Monogononta</taxon>
        <taxon>Pseudotrocha</taxon>
        <taxon>Ploima</taxon>
        <taxon>Brachionidae</taxon>
        <taxon>Brachionus</taxon>
    </lineage>
</organism>
<protein>
    <recommendedName>
        <fullName evidence="3">Rpn family recombination-promoting nuclease/putative transposase</fullName>
    </recommendedName>
</protein>